<dbReference type="InterPro" id="IPR036282">
    <property type="entry name" value="Glutathione-S-Trfase_C_sf"/>
</dbReference>
<dbReference type="InterPro" id="IPR051369">
    <property type="entry name" value="GST_Theta"/>
</dbReference>
<dbReference type="InterPro" id="IPR040077">
    <property type="entry name" value="GST_C_Theta"/>
</dbReference>
<reference evidence="8" key="1">
    <citation type="submission" date="2025-08" db="UniProtKB">
        <authorList>
            <consortium name="RefSeq"/>
        </authorList>
    </citation>
    <scope>IDENTIFICATION</scope>
    <source>
        <tissue evidence="8">Whole body</tissue>
    </source>
</reference>
<keyword evidence="7" id="KW-1185">Reference proteome</keyword>
<protein>
    <submittedName>
        <fullName evidence="8">Glutathione S-transferase theta-1-like</fullName>
    </submittedName>
</protein>
<accession>A0A8B8HPR0</accession>
<evidence type="ECO:0000256" key="1">
    <source>
        <dbReference type="ARBA" id="ARBA00004496"/>
    </source>
</evidence>
<sequence length="228" mass="26532">MSLKLYYNLMSQPSRALYILLKTAKCNFEPKVLNLTKGEHFSEEYTAINRFQKVPVIDHDGFILSESVAIIKYLARENLIPESLYPKESKLQARVDEFLEWQHIELRLHCAMYFRTKYMNPILFGTKYDAKTLEGYTHRMESALEKFETHWLNNGTEYIAGDSITVADLLAVCEIEQPRMAGYNPADHFEGISKWSKKVQEYFNPHYDEAHVILNKIVNKQAKSAAKL</sequence>
<dbReference type="Pfam" id="PF02798">
    <property type="entry name" value="GST_N"/>
    <property type="match status" value="1"/>
</dbReference>
<evidence type="ECO:0000256" key="2">
    <source>
        <dbReference type="ARBA" id="ARBA00009899"/>
    </source>
</evidence>
<dbReference type="PANTHER" id="PTHR43917">
    <property type="match status" value="1"/>
</dbReference>
<feature type="domain" description="GST C-terminal" evidence="6">
    <location>
        <begin position="88"/>
        <end position="226"/>
    </location>
</feature>
<dbReference type="InterPro" id="IPR004045">
    <property type="entry name" value="Glutathione_S-Trfase_N"/>
</dbReference>
<evidence type="ECO:0000259" key="5">
    <source>
        <dbReference type="PROSITE" id="PS50404"/>
    </source>
</evidence>
<dbReference type="SUPFAM" id="SSF52833">
    <property type="entry name" value="Thioredoxin-like"/>
    <property type="match status" value="1"/>
</dbReference>
<gene>
    <name evidence="8" type="primary">LOC113393747</name>
</gene>
<comment type="catalytic activity">
    <reaction evidence="4">
        <text>RX + glutathione = an S-substituted glutathione + a halide anion + H(+)</text>
        <dbReference type="Rhea" id="RHEA:16437"/>
        <dbReference type="ChEBI" id="CHEBI:15378"/>
        <dbReference type="ChEBI" id="CHEBI:16042"/>
        <dbReference type="ChEBI" id="CHEBI:17792"/>
        <dbReference type="ChEBI" id="CHEBI:57925"/>
        <dbReference type="ChEBI" id="CHEBI:90779"/>
        <dbReference type="EC" id="2.5.1.18"/>
    </reaction>
</comment>
<dbReference type="InterPro" id="IPR036249">
    <property type="entry name" value="Thioredoxin-like_sf"/>
</dbReference>
<dbReference type="GO" id="GO:0006749">
    <property type="term" value="P:glutathione metabolic process"/>
    <property type="evidence" value="ECO:0007669"/>
    <property type="project" value="TreeGrafter"/>
</dbReference>
<comment type="similarity">
    <text evidence="2">Belongs to the GST superfamily. Theta family.</text>
</comment>
<feature type="domain" description="GST N-terminal" evidence="5">
    <location>
        <begin position="1"/>
        <end position="82"/>
    </location>
</feature>
<dbReference type="RefSeq" id="XP_026486575.2">
    <property type="nucleotide sequence ID" value="XM_026630790.2"/>
</dbReference>
<dbReference type="PANTHER" id="PTHR43917:SF8">
    <property type="entry name" value="GH16740P-RELATED"/>
    <property type="match status" value="1"/>
</dbReference>
<dbReference type="InterPro" id="IPR010987">
    <property type="entry name" value="Glutathione-S-Trfase_C-like"/>
</dbReference>
<dbReference type="SFLD" id="SFLDG01153">
    <property type="entry name" value="Main.4:_Theta-like"/>
    <property type="match status" value="1"/>
</dbReference>
<evidence type="ECO:0000313" key="7">
    <source>
        <dbReference type="Proteomes" id="UP001652626"/>
    </source>
</evidence>
<organism evidence="7 8">
    <name type="scientific">Vanessa tameamea</name>
    <name type="common">Kamehameha butterfly</name>
    <dbReference type="NCBI Taxonomy" id="334116"/>
    <lineage>
        <taxon>Eukaryota</taxon>
        <taxon>Metazoa</taxon>
        <taxon>Ecdysozoa</taxon>
        <taxon>Arthropoda</taxon>
        <taxon>Hexapoda</taxon>
        <taxon>Insecta</taxon>
        <taxon>Pterygota</taxon>
        <taxon>Neoptera</taxon>
        <taxon>Endopterygota</taxon>
        <taxon>Lepidoptera</taxon>
        <taxon>Glossata</taxon>
        <taxon>Ditrysia</taxon>
        <taxon>Papilionoidea</taxon>
        <taxon>Nymphalidae</taxon>
        <taxon>Nymphalinae</taxon>
        <taxon>Vanessa</taxon>
    </lineage>
</organism>
<dbReference type="CDD" id="cd03183">
    <property type="entry name" value="GST_C_Theta"/>
    <property type="match status" value="1"/>
</dbReference>
<dbReference type="GO" id="GO:0004364">
    <property type="term" value="F:glutathione transferase activity"/>
    <property type="evidence" value="ECO:0007669"/>
    <property type="project" value="UniProtKB-EC"/>
</dbReference>
<dbReference type="Proteomes" id="UP001652626">
    <property type="component" value="Chromosome 13"/>
</dbReference>
<dbReference type="Gene3D" id="1.20.1050.10">
    <property type="match status" value="1"/>
</dbReference>
<keyword evidence="3" id="KW-0963">Cytoplasm</keyword>
<evidence type="ECO:0000259" key="6">
    <source>
        <dbReference type="PROSITE" id="PS50405"/>
    </source>
</evidence>
<dbReference type="GeneID" id="113393747"/>
<dbReference type="InterPro" id="IPR004046">
    <property type="entry name" value="GST_C"/>
</dbReference>
<dbReference type="SFLD" id="SFLDS00019">
    <property type="entry name" value="Glutathione_Transferase_(cytos"/>
    <property type="match status" value="1"/>
</dbReference>
<dbReference type="OrthoDB" id="422574at2759"/>
<proteinExistence type="inferred from homology"/>
<dbReference type="PROSITE" id="PS50405">
    <property type="entry name" value="GST_CTER"/>
    <property type="match status" value="1"/>
</dbReference>
<dbReference type="SFLD" id="SFLDG00358">
    <property type="entry name" value="Main_(cytGST)"/>
    <property type="match status" value="1"/>
</dbReference>
<dbReference type="PROSITE" id="PS50404">
    <property type="entry name" value="GST_NTER"/>
    <property type="match status" value="1"/>
</dbReference>
<evidence type="ECO:0000256" key="3">
    <source>
        <dbReference type="ARBA" id="ARBA00022490"/>
    </source>
</evidence>
<dbReference type="CDD" id="cd03050">
    <property type="entry name" value="GST_N_Theta"/>
    <property type="match status" value="1"/>
</dbReference>
<dbReference type="OMA" id="YFRTIWL"/>
<dbReference type="Gene3D" id="3.40.30.10">
    <property type="entry name" value="Glutaredoxin"/>
    <property type="match status" value="1"/>
</dbReference>
<evidence type="ECO:0000313" key="8">
    <source>
        <dbReference type="RefSeq" id="XP_026486575.2"/>
    </source>
</evidence>
<dbReference type="Pfam" id="PF00043">
    <property type="entry name" value="GST_C"/>
    <property type="match status" value="1"/>
</dbReference>
<name>A0A8B8HPR0_VANTA</name>
<dbReference type="InterPro" id="IPR040075">
    <property type="entry name" value="GST_N_Theta"/>
</dbReference>
<dbReference type="InterPro" id="IPR040079">
    <property type="entry name" value="Glutathione_S-Trfase"/>
</dbReference>
<dbReference type="AlphaFoldDB" id="A0A8B8HPR0"/>
<evidence type="ECO:0000256" key="4">
    <source>
        <dbReference type="ARBA" id="ARBA00047960"/>
    </source>
</evidence>
<dbReference type="GO" id="GO:0005737">
    <property type="term" value="C:cytoplasm"/>
    <property type="evidence" value="ECO:0007669"/>
    <property type="project" value="UniProtKB-SubCell"/>
</dbReference>
<comment type="subcellular location">
    <subcellularLocation>
        <location evidence="1">Cytoplasm</location>
    </subcellularLocation>
</comment>
<dbReference type="SUPFAM" id="SSF47616">
    <property type="entry name" value="GST C-terminal domain-like"/>
    <property type="match status" value="1"/>
</dbReference>